<feature type="transmembrane region" description="Helical" evidence="8">
    <location>
        <begin position="409"/>
        <end position="430"/>
    </location>
</feature>
<evidence type="ECO:0000313" key="9">
    <source>
        <dbReference type="EMBL" id="KAG2428767.1"/>
    </source>
</evidence>
<evidence type="ECO:0000256" key="1">
    <source>
        <dbReference type="ARBA" id="ARBA00004141"/>
    </source>
</evidence>
<evidence type="ECO:0000256" key="4">
    <source>
        <dbReference type="ARBA" id="ARBA00022692"/>
    </source>
</evidence>
<dbReference type="GO" id="GO:0005345">
    <property type="term" value="F:purine nucleobase transmembrane transporter activity"/>
    <property type="evidence" value="ECO:0007669"/>
    <property type="project" value="TreeGrafter"/>
</dbReference>
<dbReference type="AlphaFoldDB" id="A0A835SKC5"/>
<organism evidence="9 10">
    <name type="scientific">Chlamydomonas incerta</name>
    <dbReference type="NCBI Taxonomy" id="51695"/>
    <lineage>
        <taxon>Eukaryota</taxon>
        <taxon>Viridiplantae</taxon>
        <taxon>Chlorophyta</taxon>
        <taxon>core chlorophytes</taxon>
        <taxon>Chlorophyceae</taxon>
        <taxon>CS clade</taxon>
        <taxon>Chlamydomonadales</taxon>
        <taxon>Chlamydomonadaceae</taxon>
        <taxon>Chlamydomonas</taxon>
    </lineage>
</organism>
<feature type="transmembrane region" description="Helical" evidence="8">
    <location>
        <begin position="209"/>
        <end position="235"/>
    </location>
</feature>
<evidence type="ECO:0000256" key="8">
    <source>
        <dbReference type="SAM" id="Phobius"/>
    </source>
</evidence>
<keyword evidence="10" id="KW-1185">Reference proteome</keyword>
<comment type="similarity">
    <text evidence="2">Belongs to the nucleobase:cation symporter-2 (NCS2) (TC 2.A.40) family. Azg-like subfamily.</text>
</comment>
<feature type="region of interest" description="Disordered" evidence="7">
    <location>
        <begin position="573"/>
        <end position="592"/>
    </location>
</feature>
<dbReference type="InterPro" id="IPR045018">
    <property type="entry name" value="Azg-like"/>
</dbReference>
<keyword evidence="3" id="KW-0813">Transport</keyword>
<sequence>MTSKDVERSESVDSDNGLPPKTEPGNKVHTRGSNWLQEIRAGCCLFMTSAYILFLNPIILSGGTSGFNTGMPGDDIALATSVSTGCATLLMGLVANYPWVVSVQLGTNSYFVNSVLKLGVRCGAHAHFYGDGACAGQPCSCSMDAAGDLVVNERQLIGGPCFNTTAACLGTEIPYEKALAATFLEGLVFLAICFLGIRRWLLKLFPKSILMAGAAGIGCFISFVGVKDMGVIVAAPFPTLLSLNLGIPYVHGGWGKPGYDSKVSFNSCRMYMDGPPYSVVCPWLSVGGLIFTAILLCWNINGAFIMGIFFTMPKFQETAGSIDFDWGDQTGDLIIAFITFLYLDFIGSCITFVAMGEMTGILDEKGNMPRSNMAFIADGFGTMLGGLLGSSALTTYVESASAVREGGRTGVTAIVCALFFFAACFLSPLFSVIPAIATGPILALIGVLIFMPSVFEINWHDITDAIPAFVTMLGMPFTHNIAYGIIGGLMMHVIIKFFTYQLFDFQHNWPGAALYRRWATADVTKLMKMRMPGWNCEIPPTGRPEDPWYYDPSLEAVIRKKFFPDYDENYQRKRSSPALDVPPLPPGKDMGENASSVAAVAVDTSRPIHAPDDSAHHGHVHNA</sequence>
<feature type="region of interest" description="Disordered" evidence="7">
    <location>
        <begin position="603"/>
        <end position="623"/>
    </location>
</feature>
<feature type="transmembrane region" description="Helical" evidence="8">
    <location>
        <begin position="375"/>
        <end position="397"/>
    </location>
</feature>
<dbReference type="GO" id="GO:0015853">
    <property type="term" value="P:adenine transport"/>
    <property type="evidence" value="ECO:0007669"/>
    <property type="project" value="TreeGrafter"/>
</dbReference>
<comment type="caution">
    <text evidence="9">The sequence shown here is derived from an EMBL/GenBank/DDBJ whole genome shotgun (WGS) entry which is preliminary data.</text>
</comment>
<feature type="transmembrane region" description="Helical" evidence="8">
    <location>
        <begin position="76"/>
        <end position="99"/>
    </location>
</feature>
<evidence type="ECO:0000313" key="10">
    <source>
        <dbReference type="Proteomes" id="UP000650467"/>
    </source>
</evidence>
<gene>
    <name evidence="9" type="ORF">HXX76_011468</name>
</gene>
<evidence type="ECO:0000256" key="3">
    <source>
        <dbReference type="ARBA" id="ARBA00022448"/>
    </source>
</evidence>
<keyword evidence="5 8" id="KW-1133">Transmembrane helix</keyword>
<evidence type="ECO:0000256" key="7">
    <source>
        <dbReference type="SAM" id="MobiDB-lite"/>
    </source>
</evidence>
<feature type="transmembrane region" description="Helical" evidence="8">
    <location>
        <begin position="283"/>
        <end position="312"/>
    </location>
</feature>
<dbReference type="EMBL" id="JAEHOC010000033">
    <property type="protein sequence ID" value="KAG2428767.1"/>
    <property type="molecule type" value="Genomic_DNA"/>
</dbReference>
<reference evidence="9" key="1">
    <citation type="journal article" date="2020" name="bioRxiv">
        <title>Comparative genomics of Chlamydomonas.</title>
        <authorList>
            <person name="Craig R.J."/>
            <person name="Hasan A.R."/>
            <person name="Ness R.W."/>
            <person name="Keightley P.D."/>
        </authorList>
    </citation>
    <scope>NUCLEOTIDE SEQUENCE</scope>
    <source>
        <strain evidence="9">SAG 7.73</strain>
    </source>
</reference>
<name>A0A835SKC5_CHLIN</name>
<dbReference type="PANTHER" id="PTHR43337:SF17">
    <property type="entry name" value="XANTHINE URACIL VITAMIN C PERMEASE"/>
    <property type="match status" value="1"/>
</dbReference>
<evidence type="ECO:0000256" key="2">
    <source>
        <dbReference type="ARBA" id="ARBA00005697"/>
    </source>
</evidence>
<dbReference type="Pfam" id="PF00860">
    <property type="entry name" value="Xan_ur_permease"/>
    <property type="match status" value="1"/>
</dbReference>
<dbReference type="GO" id="GO:0005886">
    <property type="term" value="C:plasma membrane"/>
    <property type="evidence" value="ECO:0007669"/>
    <property type="project" value="TreeGrafter"/>
</dbReference>
<protein>
    <submittedName>
        <fullName evidence="9">Uncharacterized protein</fullName>
    </submittedName>
</protein>
<feature type="transmembrane region" description="Helical" evidence="8">
    <location>
        <begin position="39"/>
        <end position="64"/>
    </location>
</feature>
<accession>A0A835SKC5</accession>
<evidence type="ECO:0000256" key="5">
    <source>
        <dbReference type="ARBA" id="ARBA00022989"/>
    </source>
</evidence>
<evidence type="ECO:0000256" key="6">
    <source>
        <dbReference type="ARBA" id="ARBA00023136"/>
    </source>
</evidence>
<dbReference type="Proteomes" id="UP000650467">
    <property type="component" value="Unassembled WGS sequence"/>
</dbReference>
<feature type="transmembrane region" description="Helical" evidence="8">
    <location>
        <begin position="333"/>
        <end position="355"/>
    </location>
</feature>
<dbReference type="GO" id="GO:0015854">
    <property type="term" value="P:guanine transport"/>
    <property type="evidence" value="ECO:0007669"/>
    <property type="project" value="TreeGrafter"/>
</dbReference>
<dbReference type="PANTHER" id="PTHR43337">
    <property type="entry name" value="XANTHINE/URACIL PERMEASE C887.17-RELATED"/>
    <property type="match status" value="1"/>
</dbReference>
<feature type="transmembrane region" description="Helical" evidence="8">
    <location>
        <begin position="178"/>
        <end position="197"/>
    </location>
</feature>
<comment type="subcellular location">
    <subcellularLocation>
        <location evidence="1">Membrane</location>
        <topology evidence="1">Multi-pass membrane protein</topology>
    </subcellularLocation>
</comment>
<keyword evidence="6 8" id="KW-0472">Membrane</keyword>
<keyword evidence="4 8" id="KW-0812">Transmembrane</keyword>
<dbReference type="InterPro" id="IPR006043">
    <property type="entry name" value="NCS2"/>
</dbReference>
<feature type="transmembrane region" description="Helical" evidence="8">
    <location>
        <begin position="436"/>
        <end position="459"/>
    </location>
</feature>
<dbReference type="OrthoDB" id="431212at2759"/>
<proteinExistence type="inferred from homology"/>
<feature type="compositionally biased region" description="Basic and acidic residues" evidence="7">
    <location>
        <begin position="1"/>
        <end position="11"/>
    </location>
</feature>
<feature type="region of interest" description="Disordered" evidence="7">
    <location>
        <begin position="1"/>
        <end position="30"/>
    </location>
</feature>